<dbReference type="InterPro" id="IPR046357">
    <property type="entry name" value="PPIase_dom_sf"/>
</dbReference>
<evidence type="ECO:0000256" key="8">
    <source>
        <dbReference type="SAM" id="SignalP"/>
    </source>
</evidence>
<feature type="domain" description="PPIase FKBP-type" evidence="9">
    <location>
        <begin position="99"/>
        <end position="186"/>
    </location>
</feature>
<feature type="compositionally biased region" description="Basic and acidic residues" evidence="7">
    <location>
        <begin position="350"/>
        <end position="364"/>
    </location>
</feature>
<protein>
    <recommendedName>
        <fullName evidence="3 6">peptidylprolyl isomerase</fullName>
        <ecNumber evidence="3 6">5.2.1.8</ecNumber>
    </recommendedName>
</protein>
<sequence length="364" mass="37696">MHVRAPFALLIASALVACTAGEAPKTEPTKAEPAKAEPAKAEVKAEPAKPEGPPLPLEPSADIKYDAPFDGKPLSSNKTESGLTVEEFVLGDGAEAVKGGEVEVHYTGYLTDGVIFDTSKKRNRAFTFPLGEGRVIKGWDEGVAGMKVGGKRRLIVPAALGYGDRRAGKIPPGATLVFTIELLAFTPPPPPPQPLTAFEAKPLSTKTLADGVKSTEYKVGEGPEAKAGDMVGVHYRGTLKDGTEFDSSLTRKPIVFPLGQGRVIKGWDIGIAGMKVGTLRKLEIPANVAYGERAKGRIPPNSDLTFTVELMSIKPAPTPPAGATAPGQAAPGGAQPATPAGAQPTATGDGKADVKAPATEKKAG</sequence>
<dbReference type="GO" id="GO:0003755">
    <property type="term" value="F:peptidyl-prolyl cis-trans isomerase activity"/>
    <property type="evidence" value="ECO:0007669"/>
    <property type="project" value="UniProtKB-EC"/>
</dbReference>
<feature type="signal peptide" evidence="8">
    <location>
        <begin position="1"/>
        <end position="22"/>
    </location>
</feature>
<feature type="compositionally biased region" description="Basic and acidic residues" evidence="7">
    <location>
        <begin position="24"/>
        <end position="49"/>
    </location>
</feature>
<dbReference type="RefSeq" id="WP_272086326.1">
    <property type="nucleotide sequence ID" value="NZ_JAQNDL010000001.1"/>
</dbReference>
<evidence type="ECO:0000256" key="2">
    <source>
        <dbReference type="ARBA" id="ARBA00006577"/>
    </source>
</evidence>
<dbReference type="EMBL" id="JAQNDL010000001">
    <property type="protein sequence ID" value="MDC0717844.1"/>
    <property type="molecule type" value="Genomic_DNA"/>
</dbReference>
<evidence type="ECO:0000313" key="10">
    <source>
        <dbReference type="EMBL" id="MDC0717844.1"/>
    </source>
</evidence>
<keyword evidence="5 6" id="KW-0413">Isomerase</keyword>
<evidence type="ECO:0000256" key="5">
    <source>
        <dbReference type="ARBA" id="ARBA00023235"/>
    </source>
</evidence>
<evidence type="ECO:0000313" key="11">
    <source>
        <dbReference type="Proteomes" id="UP001221686"/>
    </source>
</evidence>
<feature type="compositionally biased region" description="Low complexity" evidence="7">
    <location>
        <begin position="321"/>
        <end position="348"/>
    </location>
</feature>
<evidence type="ECO:0000256" key="1">
    <source>
        <dbReference type="ARBA" id="ARBA00000971"/>
    </source>
</evidence>
<feature type="region of interest" description="Disordered" evidence="7">
    <location>
        <begin position="313"/>
        <end position="364"/>
    </location>
</feature>
<dbReference type="PROSITE" id="PS51257">
    <property type="entry name" value="PROKAR_LIPOPROTEIN"/>
    <property type="match status" value="1"/>
</dbReference>
<dbReference type="Pfam" id="PF00254">
    <property type="entry name" value="FKBP_C"/>
    <property type="match status" value="2"/>
</dbReference>
<organism evidence="10 11">
    <name type="scientific">Nannocystis bainbridge</name>
    <dbReference type="NCBI Taxonomy" id="2995303"/>
    <lineage>
        <taxon>Bacteria</taxon>
        <taxon>Pseudomonadati</taxon>
        <taxon>Myxococcota</taxon>
        <taxon>Polyangia</taxon>
        <taxon>Nannocystales</taxon>
        <taxon>Nannocystaceae</taxon>
        <taxon>Nannocystis</taxon>
    </lineage>
</organism>
<evidence type="ECO:0000256" key="6">
    <source>
        <dbReference type="PROSITE-ProRule" id="PRU00277"/>
    </source>
</evidence>
<keyword evidence="11" id="KW-1185">Reference proteome</keyword>
<dbReference type="InterPro" id="IPR001179">
    <property type="entry name" value="PPIase_FKBP_dom"/>
</dbReference>
<evidence type="ECO:0000256" key="7">
    <source>
        <dbReference type="SAM" id="MobiDB-lite"/>
    </source>
</evidence>
<evidence type="ECO:0000259" key="9">
    <source>
        <dbReference type="PROSITE" id="PS50059"/>
    </source>
</evidence>
<feature type="region of interest" description="Disordered" evidence="7">
    <location>
        <begin position="22"/>
        <end position="60"/>
    </location>
</feature>
<dbReference type="SUPFAM" id="SSF54534">
    <property type="entry name" value="FKBP-like"/>
    <property type="match status" value="2"/>
</dbReference>
<dbReference type="PANTHER" id="PTHR43811">
    <property type="entry name" value="FKBP-TYPE PEPTIDYL-PROLYL CIS-TRANS ISOMERASE FKPA"/>
    <property type="match status" value="1"/>
</dbReference>
<reference evidence="10 11" key="1">
    <citation type="submission" date="2022-11" db="EMBL/GenBank/DDBJ databases">
        <title>Minimal conservation of predation-associated metabolite biosynthetic gene clusters underscores biosynthetic potential of Myxococcota including descriptions for ten novel species: Archangium lansinium sp. nov., Myxococcus landrumus sp. nov., Nannocystis bai.</title>
        <authorList>
            <person name="Ahearne A."/>
            <person name="Stevens C."/>
            <person name="Dowd S."/>
        </authorList>
    </citation>
    <scope>NUCLEOTIDE SEQUENCE [LARGE SCALE GENOMIC DNA]</scope>
    <source>
        <strain evidence="10 11">BB15-2</strain>
    </source>
</reference>
<comment type="catalytic activity">
    <reaction evidence="1 6">
        <text>[protein]-peptidylproline (omega=180) = [protein]-peptidylproline (omega=0)</text>
        <dbReference type="Rhea" id="RHEA:16237"/>
        <dbReference type="Rhea" id="RHEA-COMP:10747"/>
        <dbReference type="Rhea" id="RHEA-COMP:10748"/>
        <dbReference type="ChEBI" id="CHEBI:83833"/>
        <dbReference type="ChEBI" id="CHEBI:83834"/>
        <dbReference type="EC" id="5.2.1.8"/>
    </reaction>
</comment>
<evidence type="ECO:0000256" key="4">
    <source>
        <dbReference type="ARBA" id="ARBA00023110"/>
    </source>
</evidence>
<dbReference type="EC" id="5.2.1.8" evidence="3 6"/>
<dbReference type="Gene3D" id="3.10.50.40">
    <property type="match status" value="2"/>
</dbReference>
<comment type="similarity">
    <text evidence="2">Belongs to the FKBP-type PPIase family.</text>
</comment>
<comment type="caution">
    <text evidence="10">The sequence shown here is derived from an EMBL/GenBank/DDBJ whole genome shotgun (WGS) entry which is preliminary data.</text>
</comment>
<keyword evidence="8" id="KW-0732">Signal</keyword>
<evidence type="ECO:0000256" key="3">
    <source>
        <dbReference type="ARBA" id="ARBA00013194"/>
    </source>
</evidence>
<dbReference type="PANTHER" id="PTHR43811:SF19">
    <property type="entry name" value="39 KDA FK506-BINDING NUCLEAR PROTEIN"/>
    <property type="match status" value="1"/>
</dbReference>
<dbReference type="Proteomes" id="UP001221686">
    <property type="component" value="Unassembled WGS sequence"/>
</dbReference>
<accession>A0ABT5DW75</accession>
<keyword evidence="4 6" id="KW-0697">Rotamase</keyword>
<feature type="domain" description="PPIase FKBP-type" evidence="9">
    <location>
        <begin position="228"/>
        <end position="314"/>
    </location>
</feature>
<dbReference type="PROSITE" id="PS50059">
    <property type="entry name" value="FKBP_PPIASE"/>
    <property type="match status" value="2"/>
</dbReference>
<gene>
    <name evidence="10" type="ORF">POL25_13140</name>
</gene>
<feature type="chain" id="PRO_5047098206" description="peptidylprolyl isomerase" evidence="8">
    <location>
        <begin position="23"/>
        <end position="364"/>
    </location>
</feature>
<proteinExistence type="inferred from homology"/>
<name>A0ABT5DW75_9BACT</name>